<reference evidence="1 2" key="1">
    <citation type="submission" date="2024-02" db="EMBL/GenBank/DDBJ databases">
        <authorList>
            <person name="Vignale AGUSTIN F."/>
            <person name="Sosa J E."/>
            <person name="Modenutti C."/>
        </authorList>
    </citation>
    <scope>NUCLEOTIDE SEQUENCE [LARGE SCALE GENOMIC DNA]</scope>
</reference>
<evidence type="ECO:0000313" key="2">
    <source>
        <dbReference type="Proteomes" id="UP001642360"/>
    </source>
</evidence>
<name>A0ABC8S746_9AQUA</name>
<dbReference type="Proteomes" id="UP001642360">
    <property type="component" value="Unassembled WGS sequence"/>
</dbReference>
<comment type="caution">
    <text evidence="1">The sequence shown here is derived from an EMBL/GenBank/DDBJ whole genome shotgun (WGS) entry which is preliminary data.</text>
</comment>
<proteinExistence type="predicted"/>
<protein>
    <submittedName>
        <fullName evidence="1">Uncharacterized protein</fullName>
    </submittedName>
</protein>
<evidence type="ECO:0000313" key="1">
    <source>
        <dbReference type="EMBL" id="CAK9150222.1"/>
    </source>
</evidence>
<dbReference type="AlphaFoldDB" id="A0ABC8S746"/>
<dbReference type="EMBL" id="CAUOFW020002003">
    <property type="protein sequence ID" value="CAK9150222.1"/>
    <property type="molecule type" value="Genomic_DNA"/>
</dbReference>
<keyword evidence="2" id="KW-1185">Reference proteome</keyword>
<sequence>MSITNYENKFTTLSQFVPSIVGNEEEKWRRFQMGLHFSIRCQICTLELKRYIDLVNKALIAKRDMQEEEKVGEKSKRSRFDLARQATLVVDFQVKVGKFFNIKDSFQTVNKVVGSYAT</sequence>
<organism evidence="1 2">
    <name type="scientific">Ilex paraguariensis</name>
    <name type="common">yerba mate</name>
    <dbReference type="NCBI Taxonomy" id="185542"/>
    <lineage>
        <taxon>Eukaryota</taxon>
        <taxon>Viridiplantae</taxon>
        <taxon>Streptophyta</taxon>
        <taxon>Embryophyta</taxon>
        <taxon>Tracheophyta</taxon>
        <taxon>Spermatophyta</taxon>
        <taxon>Magnoliopsida</taxon>
        <taxon>eudicotyledons</taxon>
        <taxon>Gunneridae</taxon>
        <taxon>Pentapetalae</taxon>
        <taxon>asterids</taxon>
        <taxon>campanulids</taxon>
        <taxon>Aquifoliales</taxon>
        <taxon>Aquifoliaceae</taxon>
        <taxon>Ilex</taxon>
    </lineage>
</organism>
<gene>
    <name evidence="1" type="ORF">ILEXP_LOCUS18359</name>
</gene>
<accession>A0ABC8S746</accession>